<dbReference type="FunFam" id="3.40.50.300:FF:000712">
    <property type="entry name" value="Midasin"/>
    <property type="match status" value="1"/>
</dbReference>
<feature type="compositionally biased region" description="Basic and acidic residues" evidence="11">
    <location>
        <begin position="4265"/>
        <end position="4282"/>
    </location>
</feature>
<dbReference type="CDD" id="cd00009">
    <property type="entry name" value="AAA"/>
    <property type="match status" value="3"/>
</dbReference>
<dbReference type="InterPro" id="IPR048617">
    <property type="entry name" value="MDN1_AAA_lid_4"/>
</dbReference>
<dbReference type="InterPro" id="IPR012099">
    <property type="entry name" value="Midasin"/>
</dbReference>
<feature type="compositionally biased region" description="Acidic residues" evidence="11">
    <location>
        <begin position="4332"/>
        <end position="4341"/>
    </location>
</feature>
<feature type="region of interest" description="Disordered" evidence="11">
    <location>
        <begin position="4514"/>
        <end position="4547"/>
    </location>
</feature>
<dbReference type="PIRSF" id="PIRSF010340">
    <property type="entry name" value="Midasin"/>
    <property type="match status" value="1"/>
</dbReference>
<feature type="compositionally biased region" description="Acidic residues" evidence="11">
    <location>
        <begin position="4129"/>
        <end position="4151"/>
    </location>
</feature>
<feature type="compositionally biased region" description="Basic and acidic residues" evidence="11">
    <location>
        <begin position="4514"/>
        <end position="4526"/>
    </location>
</feature>
<keyword evidence="6 10" id="KW-0547">Nucleotide-binding</keyword>
<evidence type="ECO:0000256" key="11">
    <source>
        <dbReference type="SAM" id="MobiDB-lite"/>
    </source>
</evidence>
<feature type="domain" description="VWFA" evidence="12">
    <location>
        <begin position="4674"/>
        <end position="4872"/>
    </location>
</feature>
<evidence type="ECO:0000256" key="10">
    <source>
        <dbReference type="PIRNR" id="PIRNR010340"/>
    </source>
</evidence>
<evidence type="ECO:0000256" key="8">
    <source>
        <dbReference type="ARBA" id="ARBA00023186"/>
    </source>
</evidence>
<dbReference type="InterPro" id="IPR011704">
    <property type="entry name" value="ATPase_dyneun-rel_AAA"/>
</dbReference>
<organism evidence="13 14">
    <name type="scientific">Blumeria hordei</name>
    <name type="common">Barley powdery mildew</name>
    <name type="synonym">Blumeria graminis f. sp. hordei</name>
    <dbReference type="NCBI Taxonomy" id="2867405"/>
    <lineage>
        <taxon>Eukaryota</taxon>
        <taxon>Fungi</taxon>
        <taxon>Dikarya</taxon>
        <taxon>Ascomycota</taxon>
        <taxon>Pezizomycotina</taxon>
        <taxon>Leotiomycetes</taxon>
        <taxon>Erysiphales</taxon>
        <taxon>Erysiphaceae</taxon>
        <taxon>Blumeria</taxon>
    </lineage>
</organism>
<keyword evidence="9 10" id="KW-0539">Nucleus</keyword>
<dbReference type="FunFam" id="3.40.50.300:FF:000142">
    <property type="entry name" value="Midasin"/>
    <property type="match status" value="1"/>
</dbReference>
<feature type="compositionally biased region" description="Acidic residues" evidence="11">
    <location>
        <begin position="4197"/>
        <end position="4215"/>
    </location>
</feature>
<evidence type="ECO:0000256" key="5">
    <source>
        <dbReference type="ARBA" id="ARBA00022553"/>
    </source>
</evidence>
<dbReference type="Gene3D" id="3.40.50.300">
    <property type="entry name" value="P-loop containing nucleotide triphosphate hydrolases"/>
    <property type="match status" value="6"/>
</dbReference>
<comment type="subcellular location">
    <subcellularLocation>
        <location evidence="1">Nucleus</location>
        <location evidence="1">Nucleolus</location>
    </subcellularLocation>
    <subcellularLocation>
        <location evidence="2">Nucleus</location>
        <location evidence="2">Nucleoplasm</location>
    </subcellularLocation>
</comment>
<dbReference type="GO" id="GO:0005730">
    <property type="term" value="C:nucleolus"/>
    <property type="evidence" value="ECO:0007669"/>
    <property type="project" value="UniProtKB-SubCell"/>
</dbReference>
<evidence type="ECO:0000256" key="1">
    <source>
        <dbReference type="ARBA" id="ARBA00004604"/>
    </source>
</evidence>
<feature type="compositionally biased region" description="Basic and acidic residues" evidence="11">
    <location>
        <begin position="4093"/>
        <end position="4104"/>
    </location>
</feature>
<feature type="compositionally biased region" description="Acidic residues" evidence="11">
    <location>
        <begin position="4105"/>
        <end position="4118"/>
    </location>
</feature>
<feature type="compositionally biased region" description="Acidic residues" evidence="11">
    <location>
        <begin position="4297"/>
        <end position="4308"/>
    </location>
</feature>
<dbReference type="GO" id="GO:0000027">
    <property type="term" value="P:ribosomal large subunit assembly"/>
    <property type="evidence" value="ECO:0007669"/>
    <property type="project" value="InterPro"/>
</dbReference>
<dbReference type="GO" id="GO:0005654">
    <property type="term" value="C:nucleoplasm"/>
    <property type="evidence" value="ECO:0007669"/>
    <property type="project" value="UniProtKB-SubCell"/>
</dbReference>
<feature type="compositionally biased region" description="Basic and acidic residues" evidence="11">
    <location>
        <begin position="4155"/>
        <end position="4196"/>
    </location>
</feature>
<dbReference type="PANTHER" id="PTHR48103">
    <property type="entry name" value="MIDASIN-RELATED"/>
    <property type="match status" value="1"/>
</dbReference>
<feature type="compositionally biased region" description="Polar residues" evidence="11">
    <location>
        <begin position="4396"/>
        <end position="4408"/>
    </location>
</feature>
<feature type="region of interest" description="Disordered" evidence="11">
    <location>
        <begin position="4044"/>
        <end position="4468"/>
    </location>
</feature>
<feature type="compositionally biased region" description="Basic and acidic residues" evidence="11">
    <location>
        <begin position="4533"/>
        <end position="4543"/>
    </location>
</feature>
<dbReference type="FunFam" id="3.40.50.300:FF:000582">
    <property type="entry name" value="Midasin"/>
    <property type="match status" value="1"/>
</dbReference>
<feature type="compositionally biased region" description="Acidic residues" evidence="11">
    <location>
        <begin position="4254"/>
        <end position="4264"/>
    </location>
</feature>
<gene>
    <name evidence="13" type="ORF">BLGHR1_11641</name>
</gene>
<dbReference type="GO" id="GO:0016887">
    <property type="term" value="F:ATP hydrolysis activity"/>
    <property type="evidence" value="ECO:0007669"/>
    <property type="project" value="InterPro"/>
</dbReference>
<feature type="compositionally biased region" description="Polar residues" evidence="11">
    <location>
        <begin position="4420"/>
        <end position="4430"/>
    </location>
</feature>
<keyword evidence="7 10" id="KW-0067">ATP-binding</keyword>
<accession>A0A383UNR3</accession>
<feature type="compositionally biased region" description="Acidic residues" evidence="11">
    <location>
        <begin position="4233"/>
        <end position="4246"/>
    </location>
</feature>
<dbReference type="InterPro" id="IPR041190">
    <property type="entry name" value="Midasin_AAA_lid_5"/>
</dbReference>
<dbReference type="SMART" id="SM00382">
    <property type="entry name" value="AAA"/>
    <property type="match status" value="6"/>
</dbReference>
<dbReference type="InterPro" id="IPR036465">
    <property type="entry name" value="vWFA_dom_sf"/>
</dbReference>
<comment type="similarity">
    <text evidence="3 10">Belongs to the midasin family.</text>
</comment>
<feature type="compositionally biased region" description="Basic and acidic residues" evidence="11">
    <location>
        <begin position="4119"/>
        <end position="4128"/>
    </location>
</feature>
<dbReference type="Proteomes" id="UP000275772">
    <property type="component" value="Unassembled WGS sequence"/>
</dbReference>
<evidence type="ECO:0000256" key="6">
    <source>
        <dbReference type="ARBA" id="ARBA00022741"/>
    </source>
</evidence>
<dbReference type="GO" id="GO:0030687">
    <property type="term" value="C:preribosome, large subunit precursor"/>
    <property type="evidence" value="ECO:0007669"/>
    <property type="project" value="TreeGrafter"/>
</dbReference>
<keyword evidence="5" id="KW-0597">Phosphoprotein</keyword>
<evidence type="ECO:0000256" key="7">
    <source>
        <dbReference type="ARBA" id="ARBA00022840"/>
    </source>
</evidence>
<evidence type="ECO:0000313" key="13">
    <source>
        <dbReference type="EMBL" id="SZF00892.1"/>
    </source>
</evidence>
<dbReference type="Pfam" id="PF17867">
    <property type="entry name" value="AAA_lid_7"/>
    <property type="match status" value="3"/>
</dbReference>
<dbReference type="InterPro" id="IPR040848">
    <property type="entry name" value="AAA_lid_7"/>
</dbReference>
<dbReference type="Pfam" id="PF07728">
    <property type="entry name" value="AAA_5"/>
    <property type="match status" value="9"/>
</dbReference>
<evidence type="ECO:0000256" key="3">
    <source>
        <dbReference type="ARBA" id="ARBA00007188"/>
    </source>
</evidence>
<dbReference type="SUPFAM" id="SSF53300">
    <property type="entry name" value="vWA-like"/>
    <property type="match status" value="1"/>
</dbReference>
<dbReference type="InterPro" id="IPR002035">
    <property type="entry name" value="VWF_A"/>
</dbReference>
<dbReference type="InterPro" id="IPR003593">
    <property type="entry name" value="AAA+_ATPase"/>
</dbReference>
<proteinExistence type="inferred from homology"/>
<protein>
    <recommendedName>
        <fullName evidence="4 10">Midasin</fullName>
    </recommendedName>
</protein>
<sequence length="4885" mass="555997">MDNDEQDLDVDVVYIPGEQTEEIGHIIQLQSTPKFLDALALSALQPHLTLRLYVQYEDIFADTLARWLTTGIPENQIIVAVAQILPFAPYCIAFLENYLESKNKFRGKLSFFDADEAEIHNLETAELQKILLAIWRLLNFNKHFFSTTIQLIKIQSLLNHNDLAVRFLAIRIFSQIMSAAEFKLEEMTEKYIGKESIVWGDFDGMKKDIAFLTLLEENRIQDVRKSMMDQHKFSKNCFDKYNLDNISPFVIRCGSILYPRPSGPSKLKSLIIHTATMSRNIERFAKALKLDSPILLHGLAGSGKTLLVQHFARELSIESKMVTLHLNEQTDAKMLIGTYVTGRAPGTFVWKAGILTTAISEGRWVFIEDLDRAPNEVISFLLPLIEKGELFIPSRGETIKAGRGFRLLASLRTSKGLGGEEKFPSLHTLGARLWQHIPVELASEVELHQIINGIHPILHEYLPTILNVYNRIFGLSNNSAAIYPATKGLFGRAICPRDLLKWCKRLEGLLLRCGIKDSREQITDEIRYEFFMEATDCFAASLQVADVRRNFILCLAEEMLISPQNAEFFISSHIPKYEEKGKEITIGRVTLPALNRIENLDKKSRLFANTTHAKRLLEQVGVSVKWSEPCLLIGETGIGKTTVIQHLADRLGYKLTVVNLSQQTEAGDLIGGYKPVNLRTLAMPLKNDADDLFASIGLSASKNQKYLDQLSKYVAKRQWIKALRLWREVPKIYDQFLSTIKKGESYKLTSSAESEQPSKRRKTESRLKVLLELKPRIDKFSKNLDQFEIQLSGGSKSFAFSFIESNIIKAARNGDWVLLDEINLAPPDTLESIADLLHHGPTETPSILLSETGEIERIYAHPNFRIFGAMNPATDVGKHDLLPGIRSRFTEIYVESPDKNLDDLLIVIKSYLKTITKNDEKVSYDVAKLYLNIKRLVDEKKLVDGANNVPHFSLRTLTRVLSYVSDIAPFYGTRRALCEGFAMGFLTLLDRESEKILSPLIDHYLLGNHKNVKSLLSQKPKRPEDDRPYVHFKSAKQDRHYWLLQGAETCQELQDYIRTPFVERNLLNLVRATSIRRYPVLVQGPTSSGKTSMIQFLARYSGNKCVRINNHENTDLQEYLGSYISGTDGQLRFQEGLLVQALRQGYWIVLDELNLAPTDVLEALNRLLDDNRELFIPETQEIVHPHENFMLFATQNPPGLYGGRKTLSRAFRNRFLELHFDDIPEDELETIMQTRCKNVAPSDCKRIVTVYKELSRLRLSSRVFEKKDGFATLRDLFRWALREYETREQLAINGYMLLVERIRKPEERDAVTEIIERVMKVKINPSQIYDHELSAEIQSFNSSPNRQGVVWTNAMRRLYILVSHAIRHNEPVLLIGETGCGKTTVCQMLADAFSKKLSIVNAHQNTETGDIIGAQRPIRNRSVILENLRKDLVLAMKLLEREISEVDDLDYLLDSYKLVPEASLHELPLELYQNIQLNQARSKALFEWSDGSLVQAMRKGHFFLLDEISLADDAVLERLNSVLETERTILLAEKGVDNSLIKAINGFQFFATMNPGGDYGKRELSPALRNRFTEIWVPALSDYDDIYQIVESKLGQEWKIYSRAMVQFAEWFGSEYRSTSASISVRDMLAWTEFMNNCPTGNPHFFVVQGASLVYIDTLGANPAALLSRNTESIQKEREKCLLKLGNLLDFNVMPSYFTNINIVNTEHHLQIGEFSIEKRFGKSKSQEYAFEATTTKINALRVIRALQVKKPILIEGNPGVGKTTLIAAIARICNQPLTRINLSEQTDLMDLFGSDVPVEGAEVGKFAWRDAPFLQAMQRGEWVLLDEMNLASQSVLEGLNACLDHRGEVYISELDHTFKCHPNFFVFAAQNPHHQGGGRKGLPSSFVNRFTVVYADIFKEDDLQLICQQKFPSLPGDLIGKIITLVLHLEEEVVHKRTFGTQGGPWEFNLRDILRWLQLLTSKKSFFKFTQPSDFLDFALRHRFRTSRDRLELDRVFADKFSSSSPPRHLFHSISSRAYQVGLAYLPRNLINQTDTLPGINLNNRLSELESTMICIQENIPCILVGPSGSGKTTILQHISNVVGNELLTFPLTSDTDTMDLIGGYEQVDPQRKAYKFLDDLEIFCSQKALSLLPGKIPDQVISVIESLKNRGPNLSHLLSSLSHLLHIMEAETAQEDFGRLASCCKELSETTMILDSAHFEWFDGVLIKALEQGKWLVLDNANLCSASVLDRLNSLLEPDGFLLINEYNSESGKPKVVKPHPDFRIFLTMDPKFGELSRAMRNRAVEIFVEPLSGTAPVEMLGVNHEASMQRFRILSQSLKNHEINTLHPTASIAIENLSWSDLTLLPRFIASLDPTYSKELMPLCQDYIALQEEPENQKIRNLLKDSISVFNDPYPRDIQIVHPLQNSPMVNVIVQSQKSKLVYWLGSAIDILLEISEANRIMNNQVISIENKKPSKMNRFQRSVMKEQVSAVANDSTVNAAYFLQFTLQLLRKFSQNYTPNHDQWLRAKMVISSLLQYWRYTFHLVTDKLYDEVTFQAHLAIGRELLPEYSSNEYPIIQSFKEELEKNFNSKFKLTTGISMEIIWNHLRPKSIRSSNVFDSLSKMKELAIRFDIMRWKTVASVQNLANTMDSLVRAYQIILETEVDGTALISSLAHEMKILECGMEKIEDKTTPYFRTQFEAIRQYKTLESICSNNYEDKSDLELLVLSDYSTVCQMNFRSATQSSVFFQVVDYLLCENGNFHPTNSTLLSGLLVALRGIDKVELKALSLLELELPILGQKLALICENICQNQLLLLNKILLKLIHGFIETHGMRSLSYWRDLCQSNSFSDFSAPLSHAGINANLRVVIQDHFLPSFQLAMTSDNQDKTKFQSSALAWIHFAIGCIILYVPDRAVDPEKKQRLETERFNTAKNKLSRKLDALKRFEYFFSKNNTNIRCELLEFELAELGALPEDLQDIYRPAESEINQLQGEFNNLLKIVLGSDIIASISNLFEAGSGANDHVIQLLQSNVAKIYYRLTHSFQAYGDIIQPILSMIKCIQIGLSFAAIGVNLPSNSENIGGYRDLISIMTGFGDKEETGSTAGFNFPEEYLAFVAINSASEGSNYLKTEARKSFLRVVHEYYDKWSSQLEIDRLEAESKSRLYQFRGANSDQEEIEKQEYEQIFPSYEEETLPSTKFLEATHIRDTAVKFAKLHADIFLNPVEPADSIKNLIRSSSLRSISDPKYDNADPSSKARSLPGSLLLLDDKVREFNSEITPQYYNFYLDPNLSECRKLVKLSQRIQNRFRELQSIDDIGHMQPLEDVIVSCNELLQFRHIEPLAKIITKVEKIHTYLHEWQFGGWASRANSVLEYYQEITTTIVRWRRLELSTWSRLFDMEVKKCEDDAKSWWFIAYQIVIAAPLQISESESNVRSYAQKLLKDLETYFSSAILGQFSQRLRLMKQLQRHLEILELEVPTMSIIMKAVANFVNFYSRYEKPVQETLMKGRTSLDKMMHDISLMASWKDTNIVALRDSAKRSHHKLFKVIRKFRALLGQPMEIILMQGLPQEKITHDSTQQQILASPASVEPTALAVCKTHVPKWSEKSKRFLNISQTTSLMANTAVIPETVVDISSYLEEFVTSITSAVSELQKMTPSKLTDENKDQVKHLKTRKKKLFADTLKELRRMGIKSHLSSDALQKQESLSHVLSQLEFFEGVTTDKVQYHFHMAIDIVPRARDSVKGHSVDLSSADVEKSIGLMEGLHQSIFSQHNFLLKTASSIKAFDTSLQMMRGLWTHDYNLKNGSRSTNHYRYLQWLPTVLLVGNDLIEIHSEFRGVDCSAINAGFKNWISQFTQLRVQWDCLPCLPSQVISTEILALYSKIDDLVVQLSLDLKSVLEEYPCLGFIINQIIPWTRIPQPENESHSGQSSISQLDCKLSELCDSVLVAIENYSRVVSALPKSSEDAGWLVQNNSISQNSLSTLHIETIYRLVQESFEILGRLNLEDDQISTTSAACFAVALPIIEQYSIIVQNSYRRYVLIHQASCKTLYILAKTFIQIATQGFCSPSESPDSKESQSEKLEDGTGLGDGEGAEDISKDIQDDEDLNELAQEPNTDRESEMKNEDDAIDITNDDMEGEMEDSKEGKEDNQGSEDENTEDEMDEETGDVDDLDPTAVDEKMWDDGGKEAEKDQQGDESKGETKKDEQVASETSEKEKVEEDEANQSQEEEMVGEEQGEEIKPNEIENHDPHVEESEVLDLPEDLNLDGEDQKSASEEDGLEELSDAEDTKNLDEMPNDEQKEESPGDELNQTDDGPLSDADEMDLDEKEVEDNQKTDGEDEDEKMEEADQNKDEVEDQACEDENAFHHHDEVKIDDMEGFSSNDHGGDKSQDKEENKNQENASRTQEDESEQDGEASSGKNFESELNNQGEMGKGEAPQDMANETQDSNSAQPFKKLGDVLDNWYRQQNDIRDPCEQQDSKKDPVEDALDFQHLQSENDESDAQALGNTTEEQAHALDDAMAVDQQIKEEFEKMVSAENEKNRDLDCDRDLDDPMLPKDDEHSDASEGQLGAVICQPRENAMDDDTQILEQDVERIVEEVDHQLESVHLESEASLRPFKVSCEQWNHYEELTRDLSLSLTEQLRLILAPTLATKMRGDFRTGKRLNIKRIIPYIASQFKRDKIWMRRSVPSKRNYQVMLAVDDSKSMGESGSGSLAFETLVMVSKSLSMLEVGEICMVGFGENVKIAHDFDVPFNSDAGPRALQHFCFQQNRTDIARLVAESIEIFRSARAKASSRPADLWQMEIIISDGICESRDHEEIRRLLRAALQERIMMIFVIVDDVKSKKNGQSVVELNQAVFVNGAVVTSRYLDSFPFQYYVIVSDIKELPSVLATLLRQWFQEVVEYSN</sequence>
<dbReference type="EMBL" id="UNSH01000029">
    <property type="protein sequence ID" value="SZF00892.1"/>
    <property type="molecule type" value="Genomic_DNA"/>
</dbReference>
<evidence type="ECO:0000256" key="2">
    <source>
        <dbReference type="ARBA" id="ARBA00004642"/>
    </source>
</evidence>
<feature type="compositionally biased region" description="Basic and acidic residues" evidence="11">
    <location>
        <begin position="4342"/>
        <end position="4354"/>
    </location>
</feature>
<reference evidence="13 14" key="1">
    <citation type="submission" date="2017-11" db="EMBL/GenBank/DDBJ databases">
        <authorList>
            <person name="Kracher B."/>
        </authorList>
    </citation>
    <scope>NUCLEOTIDE SEQUENCE [LARGE SCALE GENOMIC DNA]</scope>
    <source>
        <strain evidence="13 14">RACE1</strain>
    </source>
</reference>
<dbReference type="VEuPathDB" id="FungiDB:BLGHR1_11641"/>
<dbReference type="Pfam" id="PF17865">
    <property type="entry name" value="AAA_lid_5"/>
    <property type="match status" value="1"/>
</dbReference>
<name>A0A383UNR3_BLUHO</name>
<dbReference type="SUPFAM" id="SSF52540">
    <property type="entry name" value="P-loop containing nucleoside triphosphate hydrolases"/>
    <property type="match status" value="6"/>
</dbReference>
<dbReference type="PROSITE" id="PS50234">
    <property type="entry name" value="VWFA"/>
    <property type="match status" value="1"/>
</dbReference>
<keyword evidence="8 10" id="KW-0143">Chaperone</keyword>
<feature type="compositionally biased region" description="Basic and acidic residues" evidence="11">
    <location>
        <begin position="4216"/>
        <end position="4232"/>
    </location>
</feature>
<dbReference type="InterPro" id="IPR027417">
    <property type="entry name" value="P-loop_NTPase"/>
</dbReference>
<dbReference type="FunFam" id="3.40.50.300:FF:001368">
    <property type="entry name" value="Midasin"/>
    <property type="match status" value="1"/>
</dbReference>
<evidence type="ECO:0000313" key="14">
    <source>
        <dbReference type="Proteomes" id="UP000275772"/>
    </source>
</evidence>
<feature type="compositionally biased region" description="Basic and acidic residues" evidence="11">
    <location>
        <begin position="4050"/>
        <end position="4062"/>
    </location>
</feature>
<dbReference type="PANTHER" id="PTHR48103:SF2">
    <property type="entry name" value="MIDASIN"/>
    <property type="match status" value="1"/>
</dbReference>
<feature type="compositionally biased region" description="Basic and acidic residues" evidence="11">
    <location>
        <begin position="4363"/>
        <end position="4376"/>
    </location>
</feature>
<feature type="compositionally biased region" description="Basic and acidic residues" evidence="11">
    <location>
        <begin position="4447"/>
        <end position="4463"/>
    </location>
</feature>
<evidence type="ECO:0000259" key="12">
    <source>
        <dbReference type="PROSITE" id="PS50234"/>
    </source>
</evidence>
<comment type="function">
    <text evidence="10">Nuclear chaperone required for maturation and nuclear export of pre-60S ribosome subunits.</text>
</comment>
<dbReference type="GO" id="GO:0000055">
    <property type="term" value="P:ribosomal large subunit export from nucleus"/>
    <property type="evidence" value="ECO:0007669"/>
    <property type="project" value="TreeGrafter"/>
</dbReference>
<evidence type="ECO:0000256" key="9">
    <source>
        <dbReference type="ARBA" id="ARBA00023242"/>
    </source>
</evidence>
<dbReference type="GO" id="GO:0005524">
    <property type="term" value="F:ATP binding"/>
    <property type="evidence" value="ECO:0007669"/>
    <property type="project" value="UniProtKB-KW"/>
</dbReference>
<evidence type="ECO:0000256" key="4">
    <source>
        <dbReference type="ARBA" id="ARBA00017143"/>
    </source>
</evidence>
<dbReference type="Pfam" id="PF21108">
    <property type="entry name" value="MDN1_4th"/>
    <property type="match status" value="1"/>
</dbReference>